<protein>
    <submittedName>
        <fullName evidence="1">ABC transporter permease</fullName>
    </submittedName>
</protein>
<reference evidence="1" key="1">
    <citation type="journal article" date="2021" name="PeerJ">
        <title>Extensive microbial diversity within the chicken gut microbiome revealed by metagenomics and culture.</title>
        <authorList>
            <person name="Gilroy R."/>
            <person name="Ravi A."/>
            <person name="Getino M."/>
            <person name="Pursley I."/>
            <person name="Horton D.L."/>
            <person name="Alikhan N.F."/>
            <person name="Baker D."/>
            <person name="Gharbi K."/>
            <person name="Hall N."/>
            <person name="Watson M."/>
            <person name="Adriaenssens E.M."/>
            <person name="Foster-Nyarko E."/>
            <person name="Jarju S."/>
            <person name="Secka A."/>
            <person name="Antonio M."/>
            <person name="Oren A."/>
            <person name="Chaudhuri R.R."/>
            <person name="La Ragione R."/>
            <person name="Hildebrand F."/>
            <person name="Pallen M.J."/>
        </authorList>
    </citation>
    <scope>NUCLEOTIDE SEQUENCE</scope>
    <source>
        <strain evidence="1">1282</strain>
    </source>
</reference>
<reference evidence="1" key="2">
    <citation type="submission" date="2021-04" db="EMBL/GenBank/DDBJ databases">
        <authorList>
            <person name="Gilroy R."/>
        </authorList>
    </citation>
    <scope>NUCLEOTIDE SEQUENCE</scope>
    <source>
        <strain evidence="1">1282</strain>
    </source>
</reference>
<dbReference type="Proteomes" id="UP000823915">
    <property type="component" value="Unassembled WGS sequence"/>
</dbReference>
<dbReference type="InterPro" id="IPR010540">
    <property type="entry name" value="CmpB_TMEM229"/>
</dbReference>
<dbReference type="AlphaFoldDB" id="A0A9D2BZF2"/>
<organism evidence="1 2">
    <name type="scientific">Candidatus Acutalibacter pullistercoris</name>
    <dbReference type="NCBI Taxonomy" id="2838418"/>
    <lineage>
        <taxon>Bacteria</taxon>
        <taxon>Bacillati</taxon>
        <taxon>Bacillota</taxon>
        <taxon>Clostridia</taxon>
        <taxon>Eubacteriales</taxon>
        <taxon>Acutalibacteraceae</taxon>
        <taxon>Acutalibacter</taxon>
    </lineage>
</organism>
<accession>A0A9D2BZF2</accession>
<name>A0A9D2BZF2_9FIRM</name>
<evidence type="ECO:0000313" key="2">
    <source>
        <dbReference type="Proteomes" id="UP000823915"/>
    </source>
</evidence>
<proteinExistence type="predicted"/>
<evidence type="ECO:0000313" key="1">
    <source>
        <dbReference type="EMBL" id="HIY26063.1"/>
    </source>
</evidence>
<gene>
    <name evidence="1" type="ORF">H9838_02700</name>
</gene>
<comment type="caution">
    <text evidence="1">The sequence shown here is derived from an EMBL/GenBank/DDBJ whole genome shotgun (WGS) entry which is preliminary data.</text>
</comment>
<dbReference type="EMBL" id="DXDU01000046">
    <property type="protein sequence ID" value="HIY26063.1"/>
    <property type="molecule type" value="Genomic_DNA"/>
</dbReference>
<sequence>MKGILFLLGSCGYPVIELAWRGHTHYSMALAGGVCLCLIDQVCCEKLSGKSLHMRCAAGSGIITGVELVLGLVFNSLLGQQVWDYSQVPLNLLGQVCLPYSLLWGVLSLPAMGVCQLCKRVRSFLLERKDLRKPLT</sequence>
<dbReference type="Pfam" id="PF06541">
    <property type="entry name" value="ABC_trans_CmpB"/>
    <property type="match status" value="1"/>
</dbReference>